<dbReference type="Pfam" id="PF09999">
    <property type="entry name" value="DUF2240"/>
    <property type="match status" value="1"/>
</dbReference>
<dbReference type="OrthoDB" id="146786at2157"/>
<keyword evidence="3" id="KW-1185">Reference proteome</keyword>
<accession>A0A1H6JX74</accession>
<reference evidence="2 3" key="1">
    <citation type="submission" date="2016-10" db="EMBL/GenBank/DDBJ databases">
        <authorList>
            <person name="de Groot N.N."/>
        </authorList>
    </citation>
    <scope>NUCLEOTIDE SEQUENCE [LARGE SCALE GENOMIC DNA]</scope>
    <source>
        <strain evidence="2 3">IBRC-M10418</strain>
    </source>
</reference>
<evidence type="ECO:0000313" key="2">
    <source>
        <dbReference type="EMBL" id="SEH65243.1"/>
    </source>
</evidence>
<name>A0A1H6JX74_9EURY</name>
<dbReference type="STRING" id="1267564.SAMN05192561_12117"/>
<dbReference type="EMBL" id="FNWU01000021">
    <property type="protein sequence ID" value="SEH65243.1"/>
    <property type="molecule type" value="Genomic_DNA"/>
</dbReference>
<dbReference type="InterPro" id="IPR018716">
    <property type="entry name" value="DUF2240"/>
</dbReference>
<evidence type="ECO:0000256" key="1">
    <source>
        <dbReference type="SAM" id="MobiDB-lite"/>
    </source>
</evidence>
<dbReference type="AlphaFoldDB" id="A0A1H6JX74"/>
<dbReference type="RefSeq" id="WP_092817888.1">
    <property type="nucleotide sequence ID" value="NZ_FNWU01000021.1"/>
</dbReference>
<proteinExistence type="predicted"/>
<protein>
    <recommendedName>
        <fullName evidence="4">DUF2240 family protein</fullName>
    </recommendedName>
</protein>
<evidence type="ECO:0008006" key="4">
    <source>
        <dbReference type="Google" id="ProtNLM"/>
    </source>
</evidence>
<gene>
    <name evidence="2" type="ORF">SAMN05192561_12117</name>
</gene>
<sequence>MSLRTAVAAPFRQQGRDRLGEGEFVVALSLDRDWFSPDQAKRLVDVATGRGLLDREDDELVPAFDPDAVDVPEGFTPDESILREQSTFERALDAVVDAGVDKRTAVAAINERQRGLEITIEAAAVLYANEQGVDVGPLAGAVREDLLAGKGVDADADVSEADDDDATEADDADADDAEADDESPRDEDPAAGEAA</sequence>
<feature type="region of interest" description="Disordered" evidence="1">
    <location>
        <begin position="150"/>
        <end position="195"/>
    </location>
</feature>
<feature type="compositionally biased region" description="Acidic residues" evidence="1">
    <location>
        <begin position="154"/>
        <end position="185"/>
    </location>
</feature>
<dbReference type="Proteomes" id="UP000199215">
    <property type="component" value="Unassembled WGS sequence"/>
</dbReference>
<evidence type="ECO:0000313" key="3">
    <source>
        <dbReference type="Proteomes" id="UP000199215"/>
    </source>
</evidence>
<organism evidence="2 3">
    <name type="scientific">Halopenitus malekzadehii</name>
    <dbReference type="NCBI Taxonomy" id="1267564"/>
    <lineage>
        <taxon>Archaea</taxon>
        <taxon>Methanobacteriati</taxon>
        <taxon>Methanobacteriota</taxon>
        <taxon>Stenosarchaea group</taxon>
        <taxon>Halobacteria</taxon>
        <taxon>Halobacteriales</taxon>
        <taxon>Haloferacaceae</taxon>
        <taxon>Halopenitus</taxon>
    </lineage>
</organism>